<proteinExistence type="predicted"/>
<sequence>IGDRSLKPIWNFYNRGKLIDKSDYYEAKCQVYNRLFLPGKLAQMEKYIIDKYTKVSKKIKEAIIYIVESYKSNITRTKSSTKQLSLNEFLESTTILNKYIESINRALIKAF</sequence>
<keyword evidence="2" id="KW-1185">Reference proteome</keyword>
<dbReference type="Proteomes" id="UP000789901">
    <property type="component" value="Unassembled WGS sequence"/>
</dbReference>
<dbReference type="EMBL" id="CAJVQB010071873">
    <property type="protein sequence ID" value="CAG8843280.1"/>
    <property type="molecule type" value="Genomic_DNA"/>
</dbReference>
<organism evidence="1 2">
    <name type="scientific">Gigaspora margarita</name>
    <dbReference type="NCBI Taxonomy" id="4874"/>
    <lineage>
        <taxon>Eukaryota</taxon>
        <taxon>Fungi</taxon>
        <taxon>Fungi incertae sedis</taxon>
        <taxon>Mucoromycota</taxon>
        <taxon>Glomeromycotina</taxon>
        <taxon>Glomeromycetes</taxon>
        <taxon>Diversisporales</taxon>
        <taxon>Gigasporaceae</taxon>
        <taxon>Gigaspora</taxon>
    </lineage>
</organism>
<name>A0ABN7X0J2_GIGMA</name>
<feature type="non-terminal residue" evidence="1">
    <location>
        <position position="1"/>
    </location>
</feature>
<gene>
    <name evidence="1" type="ORF">GMARGA_LOCUS36455</name>
</gene>
<evidence type="ECO:0000313" key="2">
    <source>
        <dbReference type="Proteomes" id="UP000789901"/>
    </source>
</evidence>
<comment type="caution">
    <text evidence="1">The sequence shown here is derived from an EMBL/GenBank/DDBJ whole genome shotgun (WGS) entry which is preliminary data.</text>
</comment>
<feature type="non-terminal residue" evidence="1">
    <location>
        <position position="111"/>
    </location>
</feature>
<accession>A0ABN7X0J2</accession>
<protein>
    <submittedName>
        <fullName evidence="1">41905_t:CDS:1</fullName>
    </submittedName>
</protein>
<reference evidence="1 2" key="1">
    <citation type="submission" date="2021-06" db="EMBL/GenBank/DDBJ databases">
        <authorList>
            <person name="Kallberg Y."/>
            <person name="Tangrot J."/>
            <person name="Rosling A."/>
        </authorList>
    </citation>
    <scope>NUCLEOTIDE SEQUENCE [LARGE SCALE GENOMIC DNA]</scope>
    <source>
        <strain evidence="1 2">120-4 pot B 10/14</strain>
    </source>
</reference>
<evidence type="ECO:0000313" key="1">
    <source>
        <dbReference type="EMBL" id="CAG8843280.1"/>
    </source>
</evidence>